<dbReference type="Proteomes" id="UP000789524">
    <property type="component" value="Unassembled WGS sequence"/>
</dbReference>
<dbReference type="EMBL" id="CAKASE010000083">
    <property type="protein sequence ID" value="CAG9585101.1"/>
    <property type="molecule type" value="Genomic_DNA"/>
</dbReference>
<evidence type="ECO:0000313" key="2">
    <source>
        <dbReference type="EMBL" id="CAG9585101.1"/>
    </source>
</evidence>
<sequence length="251" mass="27045">MKQDLSKLYDNIVDYAPAGYKSCFHGVIPKGDGLNLDSPGSWDEGHPFPASEGRALPSTTSAFNDDSNLFNIYLRKTLSIKEATCHIYGRTSLLRRHTSVIVICLDRLSAYDQGHMGSRAGKTEKRILQGGLVGTGSTTHVVIEIKSGVVIEQGRRPESAFAPSRGAAPAAARTSPGLHNRARNDTVHDRDAREPGASHESVLTRARWSVGDRREGRGGEEEDRRKRGEAASASCTGATGDSADLCARDSL</sequence>
<feature type="compositionally biased region" description="Low complexity" evidence="1">
    <location>
        <begin position="159"/>
        <end position="177"/>
    </location>
</feature>
<evidence type="ECO:0000256" key="1">
    <source>
        <dbReference type="SAM" id="MobiDB-lite"/>
    </source>
</evidence>
<reference evidence="2" key="1">
    <citation type="submission" date="2021-09" db="EMBL/GenBank/DDBJ databases">
        <authorList>
            <person name="Martin H S."/>
        </authorList>
    </citation>
    <scope>NUCLEOTIDE SEQUENCE</scope>
</reference>
<dbReference type="AlphaFoldDB" id="A0A8J2R7X0"/>
<evidence type="ECO:0000313" key="3">
    <source>
        <dbReference type="Proteomes" id="UP000789524"/>
    </source>
</evidence>
<proteinExistence type="predicted"/>
<gene>
    <name evidence="2" type="ORF">DCHRY22_LOCUS15588</name>
</gene>
<protein>
    <submittedName>
        <fullName evidence="2">(African queen) hypothetical protein</fullName>
    </submittedName>
</protein>
<feature type="compositionally biased region" description="Basic and acidic residues" evidence="1">
    <location>
        <begin position="210"/>
        <end position="229"/>
    </location>
</feature>
<keyword evidence="3" id="KW-1185">Reference proteome</keyword>
<feature type="compositionally biased region" description="Basic and acidic residues" evidence="1">
    <location>
        <begin position="182"/>
        <end position="197"/>
    </location>
</feature>
<comment type="caution">
    <text evidence="2">The sequence shown here is derived from an EMBL/GenBank/DDBJ whole genome shotgun (WGS) entry which is preliminary data.</text>
</comment>
<accession>A0A8J2R7X0</accession>
<organism evidence="2 3">
    <name type="scientific">Danaus chrysippus</name>
    <name type="common">African queen</name>
    <dbReference type="NCBI Taxonomy" id="151541"/>
    <lineage>
        <taxon>Eukaryota</taxon>
        <taxon>Metazoa</taxon>
        <taxon>Ecdysozoa</taxon>
        <taxon>Arthropoda</taxon>
        <taxon>Hexapoda</taxon>
        <taxon>Insecta</taxon>
        <taxon>Pterygota</taxon>
        <taxon>Neoptera</taxon>
        <taxon>Endopterygota</taxon>
        <taxon>Lepidoptera</taxon>
        <taxon>Glossata</taxon>
        <taxon>Ditrysia</taxon>
        <taxon>Papilionoidea</taxon>
        <taxon>Nymphalidae</taxon>
        <taxon>Danainae</taxon>
        <taxon>Danaini</taxon>
        <taxon>Danaina</taxon>
        <taxon>Danaus</taxon>
        <taxon>Anosia</taxon>
    </lineage>
</organism>
<feature type="region of interest" description="Disordered" evidence="1">
    <location>
        <begin position="156"/>
        <end position="251"/>
    </location>
</feature>
<name>A0A8J2R7X0_9NEOP</name>